<name>A0ABV5YWI3_9ACTN</name>
<dbReference type="PANTHER" id="PTHR12151:SF25">
    <property type="entry name" value="LINALOOL DEHYDRATASE_ISOMERASE DOMAIN-CONTAINING PROTEIN"/>
    <property type="match status" value="1"/>
</dbReference>
<dbReference type="Gene3D" id="3.40.30.10">
    <property type="entry name" value="Glutaredoxin"/>
    <property type="match status" value="1"/>
</dbReference>
<dbReference type="PANTHER" id="PTHR12151">
    <property type="entry name" value="ELECTRON TRANSPORT PROTIN SCO1/SENC FAMILY MEMBER"/>
    <property type="match status" value="1"/>
</dbReference>
<evidence type="ECO:0000313" key="5">
    <source>
        <dbReference type="EMBL" id="MFB9839444.1"/>
    </source>
</evidence>
<dbReference type="CDD" id="cd02968">
    <property type="entry name" value="SCO"/>
    <property type="match status" value="1"/>
</dbReference>
<evidence type="ECO:0000259" key="4">
    <source>
        <dbReference type="PROSITE" id="PS51352"/>
    </source>
</evidence>
<feature type="signal peptide" evidence="3">
    <location>
        <begin position="1"/>
        <end position="28"/>
    </location>
</feature>
<comment type="caution">
    <text evidence="5">The sequence shown here is derived from an EMBL/GenBank/DDBJ whole genome shotgun (WGS) entry which is preliminary data.</text>
</comment>
<comment type="similarity">
    <text evidence="1">Belongs to the SCO1/2 family.</text>
</comment>
<organism evidence="5 6">
    <name type="scientific">Actinoallomurus acaciae</name>
    <dbReference type="NCBI Taxonomy" id="502577"/>
    <lineage>
        <taxon>Bacteria</taxon>
        <taxon>Bacillati</taxon>
        <taxon>Actinomycetota</taxon>
        <taxon>Actinomycetes</taxon>
        <taxon>Streptosporangiales</taxon>
        <taxon>Thermomonosporaceae</taxon>
        <taxon>Actinoallomurus</taxon>
    </lineage>
</organism>
<evidence type="ECO:0000256" key="1">
    <source>
        <dbReference type="ARBA" id="ARBA00010996"/>
    </source>
</evidence>
<evidence type="ECO:0000256" key="3">
    <source>
        <dbReference type="SAM" id="SignalP"/>
    </source>
</evidence>
<dbReference type="PROSITE" id="PS51257">
    <property type="entry name" value="PROKAR_LIPOPROTEIN"/>
    <property type="match status" value="1"/>
</dbReference>
<reference evidence="5 6" key="1">
    <citation type="submission" date="2024-09" db="EMBL/GenBank/DDBJ databases">
        <authorList>
            <person name="Sun Q."/>
            <person name="Mori K."/>
        </authorList>
    </citation>
    <scope>NUCLEOTIDE SEQUENCE [LARGE SCALE GENOMIC DNA]</scope>
    <source>
        <strain evidence="5 6">TBRC 0563</strain>
    </source>
</reference>
<proteinExistence type="inferred from homology"/>
<dbReference type="Proteomes" id="UP001589627">
    <property type="component" value="Unassembled WGS sequence"/>
</dbReference>
<evidence type="ECO:0000313" key="6">
    <source>
        <dbReference type="Proteomes" id="UP001589627"/>
    </source>
</evidence>
<dbReference type="SUPFAM" id="SSF52833">
    <property type="entry name" value="Thioredoxin-like"/>
    <property type="match status" value="1"/>
</dbReference>
<dbReference type="InterPro" id="IPR003782">
    <property type="entry name" value="SCO1/SenC"/>
</dbReference>
<feature type="chain" id="PRO_5045218738" evidence="3">
    <location>
        <begin position="29"/>
        <end position="219"/>
    </location>
</feature>
<accession>A0ABV5YWI3</accession>
<dbReference type="Pfam" id="PF02630">
    <property type="entry name" value="SCO1-SenC"/>
    <property type="match status" value="1"/>
</dbReference>
<keyword evidence="6" id="KW-1185">Reference proteome</keyword>
<dbReference type="InterPro" id="IPR036249">
    <property type="entry name" value="Thioredoxin-like_sf"/>
</dbReference>
<dbReference type="RefSeq" id="WP_378212567.1">
    <property type="nucleotide sequence ID" value="NZ_JBHLZP010000717.1"/>
</dbReference>
<dbReference type="InterPro" id="IPR013766">
    <property type="entry name" value="Thioredoxin_domain"/>
</dbReference>
<evidence type="ECO:0000256" key="2">
    <source>
        <dbReference type="ARBA" id="ARBA00023008"/>
    </source>
</evidence>
<sequence length="219" mass="23367">MNARPAAPAAGRYRLLLLFLLLPALLTACGGGDPTPPVKVLGPTPDLHGTRLTTPFREPDLTLTGTSGRPVNLIKATRGRLTLVYFGYTHCPDVCPTTMADLAGALRLLTPAQRDKIAVVFVTSDPWRDTPKVIKSWLASFNPDFIGLTGDYAKIQAAAKSLGIALEKPSSTSGEYQVTHGAEVVPFGTDNLAHVIYTAGVSSQDYAKDLPKLLRQEAG</sequence>
<protein>
    <submittedName>
        <fullName evidence="5">SCO family protein</fullName>
    </submittedName>
</protein>
<feature type="domain" description="Thioredoxin" evidence="4">
    <location>
        <begin position="52"/>
        <end position="215"/>
    </location>
</feature>
<keyword evidence="3" id="KW-0732">Signal</keyword>
<gene>
    <name evidence="5" type="ORF">ACFFNX_45600</name>
</gene>
<dbReference type="PROSITE" id="PS51352">
    <property type="entry name" value="THIOREDOXIN_2"/>
    <property type="match status" value="1"/>
</dbReference>
<keyword evidence="2" id="KW-0186">Copper</keyword>
<dbReference type="EMBL" id="JBHLZP010000717">
    <property type="protein sequence ID" value="MFB9839444.1"/>
    <property type="molecule type" value="Genomic_DNA"/>
</dbReference>